<accession>A0ABR2F2L4</accession>
<evidence type="ECO:0000313" key="2">
    <source>
        <dbReference type="Proteomes" id="UP001472677"/>
    </source>
</evidence>
<reference evidence="1 2" key="1">
    <citation type="journal article" date="2024" name="G3 (Bethesda)">
        <title>Genome assembly of Hibiscus sabdariffa L. provides insights into metabolisms of medicinal natural products.</title>
        <authorList>
            <person name="Kim T."/>
        </authorList>
    </citation>
    <scope>NUCLEOTIDE SEQUENCE [LARGE SCALE GENOMIC DNA]</scope>
    <source>
        <strain evidence="1">TK-2024</strain>
        <tissue evidence="1">Old leaves</tissue>
    </source>
</reference>
<dbReference type="EMBL" id="JBBPBM010000009">
    <property type="protein sequence ID" value="KAK8569167.1"/>
    <property type="molecule type" value="Genomic_DNA"/>
</dbReference>
<gene>
    <name evidence="1" type="ORF">V6N12_007699</name>
</gene>
<protein>
    <submittedName>
        <fullName evidence="1">Uncharacterized protein</fullName>
    </submittedName>
</protein>
<comment type="caution">
    <text evidence="1">The sequence shown here is derived from an EMBL/GenBank/DDBJ whole genome shotgun (WGS) entry which is preliminary data.</text>
</comment>
<proteinExistence type="predicted"/>
<keyword evidence="2" id="KW-1185">Reference proteome</keyword>
<dbReference type="Proteomes" id="UP001472677">
    <property type="component" value="Unassembled WGS sequence"/>
</dbReference>
<evidence type="ECO:0000313" key="1">
    <source>
        <dbReference type="EMBL" id="KAK8569167.1"/>
    </source>
</evidence>
<name>A0ABR2F2L4_9ROSI</name>
<organism evidence="1 2">
    <name type="scientific">Hibiscus sabdariffa</name>
    <name type="common">roselle</name>
    <dbReference type="NCBI Taxonomy" id="183260"/>
    <lineage>
        <taxon>Eukaryota</taxon>
        <taxon>Viridiplantae</taxon>
        <taxon>Streptophyta</taxon>
        <taxon>Embryophyta</taxon>
        <taxon>Tracheophyta</taxon>
        <taxon>Spermatophyta</taxon>
        <taxon>Magnoliopsida</taxon>
        <taxon>eudicotyledons</taxon>
        <taxon>Gunneridae</taxon>
        <taxon>Pentapetalae</taxon>
        <taxon>rosids</taxon>
        <taxon>malvids</taxon>
        <taxon>Malvales</taxon>
        <taxon>Malvaceae</taxon>
        <taxon>Malvoideae</taxon>
        <taxon>Hibiscus</taxon>
    </lineage>
</organism>
<sequence>MVGVKYRAMEIYPDRQALRIAREDLLENGCCRPQTPIINSIIDSELFDLRPAPPPYINGNATLFYDCNNPIFSLRVHIMDSSFDD</sequence>